<organism evidence="1 2">
    <name type="scientific">Prosthecobacter algae</name>
    <dbReference type="NCBI Taxonomy" id="1144682"/>
    <lineage>
        <taxon>Bacteria</taxon>
        <taxon>Pseudomonadati</taxon>
        <taxon>Verrucomicrobiota</taxon>
        <taxon>Verrucomicrobiia</taxon>
        <taxon>Verrucomicrobiales</taxon>
        <taxon>Verrucomicrobiaceae</taxon>
        <taxon>Prosthecobacter</taxon>
    </lineage>
</organism>
<dbReference type="EMBL" id="BAABIA010000011">
    <property type="protein sequence ID" value="GAA5148332.1"/>
    <property type="molecule type" value="Genomic_DNA"/>
</dbReference>
<gene>
    <name evidence="1" type="ORF">GCM10023213_44380</name>
</gene>
<proteinExistence type="predicted"/>
<evidence type="ECO:0000313" key="1">
    <source>
        <dbReference type="EMBL" id="GAA5148332.1"/>
    </source>
</evidence>
<sequence length="103" mass="11080">MKHDAPTKIKPAEMGLKGCAIRGVDAIGQRRDIDCAGTIDDKTAHRDARVAENGDGWIEMNLETGGLHGRPDQTVPGRLPITKTDFVQALTDSLDDGGRQDSI</sequence>
<reference evidence="2" key="1">
    <citation type="journal article" date="2019" name="Int. J. Syst. Evol. Microbiol.">
        <title>The Global Catalogue of Microorganisms (GCM) 10K type strain sequencing project: providing services to taxonomists for standard genome sequencing and annotation.</title>
        <authorList>
            <consortium name="The Broad Institute Genomics Platform"/>
            <consortium name="The Broad Institute Genome Sequencing Center for Infectious Disease"/>
            <person name="Wu L."/>
            <person name="Ma J."/>
        </authorList>
    </citation>
    <scope>NUCLEOTIDE SEQUENCE [LARGE SCALE GENOMIC DNA]</scope>
    <source>
        <strain evidence="2">JCM 18053</strain>
    </source>
</reference>
<evidence type="ECO:0000313" key="2">
    <source>
        <dbReference type="Proteomes" id="UP001499852"/>
    </source>
</evidence>
<protein>
    <submittedName>
        <fullName evidence="1">Uncharacterized protein</fullName>
    </submittedName>
</protein>
<comment type="caution">
    <text evidence="1">The sequence shown here is derived from an EMBL/GenBank/DDBJ whole genome shotgun (WGS) entry which is preliminary data.</text>
</comment>
<keyword evidence="2" id="KW-1185">Reference proteome</keyword>
<dbReference type="Proteomes" id="UP001499852">
    <property type="component" value="Unassembled WGS sequence"/>
</dbReference>
<accession>A0ABP9PL08</accession>
<name>A0ABP9PL08_9BACT</name>